<dbReference type="EMBL" id="JBEPMN010000012">
    <property type="protein sequence ID" value="MET3662506.1"/>
    <property type="molecule type" value="Genomic_DNA"/>
</dbReference>
<evidence type="ECO:0000313" key="2">
    <source>
        <dbReference type="Proteomes" id="UP001549143"/>
    </source>
</evidence>
<comment type="caution">
    <text evidence="1">The sequence shown here is derived from an EMBL/GenBank/DDBJ whole genome shotgun (WGS) entry which is preliminary data.</text>
</comment>
<accession>A0ABV2KN41</accession>
<evidence type="ECO:0000313" key="1">
    <source>
        <dbReference type="EMBL" id="MET3662506.1"/>
    </source>
</evidence>
<organism evidence="1 2">
    <name type="scientific">Aquamicrobium ahrensii</name>
    <dbReference type="NCBI Taxonomy" id="469551"/>
    <lineage>
        <taxon>Bacteria</taxon>
        <taxon>Pseudomonadati</taxon>
        <taxon>Pseudomonadota</taxon>
        <taxon>Alphaproteobacteria</taxon>
        <taxon>Hyphomicrobiales</taxon>
        <taxon>Phyllobacteriaceae</taxon>
        <taxon>Aquamicrobium</taxon>
    </lineage>
</organism>
<name>A0ABV2KN41_9HYPH</name>
<keyword evidence="2" id="KW-1185">Reference proteome</keyword>
<reference evidence="1 2" key="1">
    <citation type="submission" date="2024-06" db="EMBL/GenBank/DDBJ databases">
        <title>Genomic Encyclopedia of Type Strains, Phase IV (KMG-IV): sequencing the most valuable type-strain genomes for metagenomic binning, comparative biology and taxonomic classification.</title>
        <authorList>
            <person name="Goeker M."/>
        </authorList>
    </citation>
    <scope>NUCLEOTIDE SEQUENCE [LARGE SCALE GENOMIC DNA]</scope>
    <source>
        <strain evidence="1 2">DSM 19730</strain>
    </source>
</reference>
<protein>
    <submittedName>
        <fullName evidence="1">Uncharacterized protein</fullName>
    </submittedName>
</protein>
<sequence>MSIPVLDLPSIRGWKDGAFAPIRPARSNQMRGRRTERLLQGAPYWTASFQSVHLTYEDFGLMDAFRMQMDGGGVFRAYDPMRARPIAHDKHDGQPLSGTKAGGGAFNGSATLVEIISPTKVRVGGLPAGFRLSIGDYLCLAMATLVVSLHRITAPAMADSGGVVTLDILHPLDTQHFTTASVVHFEKPFCLMQVDPSSWDMGKPVSGERPVSFSAQEVFFYGS</sequence>
<dbReference type="Proteomes" id="UP001549143">
    <property type="component" value="Unassembled WGS sequence"/>
</dbReference>
<gene>
    <name evidence="1" type="ORF">ABID44_002844</name>
</gene>
<dbReference type="RefSeq" id="WP_354152359.1">
    <property type="nucleotide sequence ID" value="NZ_JBEPMN010000012.1"/>
</dbReference>
<proteinExistence type="predicted"/>